<dbReference type="PANTHER" id="PTHR10885">
    <property type="entry name" value="ISOPENTENYL-DIPHOSPHATE DELTA-ISOMERASE"/>
    <property type="match status" value="1"/>
</dbReference>
<evidence type="ECO:0000256" key="11">
    <source>
        <dbReference type="PIRSR" id="PIRSR018427-1"/>
    </source>
</evidence>
<protein>
    <recommendedName>
        <fullName evidence="3 10">Isopentenyl-diphosphate Delta-isomerase</fullName>
        <shortName evidence="10">IPP isomerase</shortName>
        <ecNumber evidence="3 10">5.3.3.2</ecNumber>
    </recommendedName>
    <alternativeName>
        <fullName evidence="10">IPP:DMAPP isomerase</fullName>
    </alternativeName>
    <alternativeName>
        <fullName evidence="10">Isopentenyl pyrophosphate isomerase</fullName>
    </alternativeName>
</protein>
<evidence type="ECO:0000256" key="10">
    <source>
        <dbReference type="HAMAP-Rule" id="MF_00202"/>
    </source>
</evidence>
<keyword evidence="4 10" id="KW-0963">Cytoplasm</keyword>
<keyword evidence="9 10" id="KW-0413">Isomerase</keyword>
<gene>
    <name evidence="10" type="primary">idi</name>
    <name evidence="13" type="ORF">HNR70_002377</name>
</gene>
<comment type="cofactor">
    <cofactor evidence="10">
        <name>Mg(2+)</name>
        <dbReference type="ChEBI" id="CHEBI:18420"/>
    </cofactor>
    <text evidence="10">Binds 1 Mg(2+) ion per subunit. The magnesium ion binds only when substrate is bound.</text>
</comment>
<feature type="binding site" evidence="10">
    <location>
        <position position="132"/>
    </location>
    <ligand>
        <name>Mn(2+)</name>
        <dbReference type="ChEBI" id="CHEBI:29035"/>
    </ligand>
</feature>
<evidence type="ECO:0000313" key="13">
    <source>
        <dbReference type="EMBL" id="MBB5832564.1"/>
    </source>
</evidence>
<comment type="caution">
    <text evidence="13">The sequence shown here is derived from an EMBL/GenBank/DDBJ whole genome shotgun (WGS) entry which is preliminary data.</text>
</comment>
<evidence type="ECO:0000256" key="8">
    <source>
        <dbReference type="ARBA" id="ARBA00023229"/>
    </source>
</evidence>
<evidence type="ECO:0000256" key="3">
    <source>
        <dbReference type="ARBA" id="ARBA00012057"/>
    </source>
</evidence>
<dbReference type="InterPro" id="IPR056375">
    <property type="entry name" value="Idi_bact"/>
</dbReference>
<comment type="function">
    <text evidence="10">Catalyzes the 1,3-allylic rearrangement of the homoallylic substrate isopentenyl (IPP) to its highly electrophilic allylic isomer, dimethylallyl diphosphate (DMAPP).</text>
</comment>
<feature type="binding site" evidence="10">
    <location>
        <position position="105"/>
    </location>
    <ligand>
        <name>Mg(2+)</name>
        <dbReference type="ChEBI" id="CHEBI:18420"/>
    </ligand>
</feature>
<comment type="subcellular location">
    <subcellularLocation>
        <location evidence="10">Cytoplasm</location>
    </subcellularLocation>
</comment>
<feature type="active site" evidence="10 11">
    <location>
        <position position="134"/>
    </location>
</feature>
<evidence type="ECO:0000256" key="6">
    <source>
        <dbReference type="ARBA" id="ARBA00022842"/>
    </source>
</evidence>
<feature type="binding site" evidence="10">
    <location>
        <position position="87"/>
    </location>
    <ligand>
        <name>Mn(2+)</name>
        <dbReference type="ChEBI" id="CHEBI:29035"/>
    </ligand>
</feature>
<evidence type="ECO:0000256" key="5">
    <source>
        <dbReference type="ARBA" id="ARBA00022723"/>
    </source>
</evidence>
<sequence length="197" mass="21016">MGALVIDTAVPEGARAEDGVEDHVVLLDAEGAPCGLAPRATVHSAHTPLHLAFSCHVVDAGGRVLLTRRALGKRTWPGVWTNSFCGHPRQGESFPEAIARHARHELGMRVGAPREVLPEFRYRAVDASGVVENEVCPVFVAHAQSDPAPNPDEVMDLRWVEPADLAALVDLAPWTLSPWAVAQVPQLGDALTPGSTP</sequence>
<name>A0A841AHL8_9MICO</name>
<dbReference type="SUPFAM" id="SSF55811">
    <property type="entry name" value="Nudix"/>
    <property type="match status" value="1"/>
</dbReference>
<evidence type="ECO:0000256" key="7">
    <source>
        <dbReference type="ARBA" id="ARBA00023211"/>
    </source>
</evidence>
<dbReference type="Pfam" id="PF00293">
    <property type="entry name" value="NUDIX"/>
    <property type="match status" value="1"/>
</dbReference>
<organism evidence="13 14">
    <name type="scientific">Brachybacterium aquaticum</name>
    <dbReference type="NCBI Taxonomy" id="1432564"/>
    <lineage>
        <taxon>Bacteria</taxon>
        <taxon>Bacillati</taxon>
        <taxon>Actinomycetota</taxon>
        <taxon>Actinomycetes</taxon>
        <taxon>Micrococcales</taxon>
        <taxon>Dermabacteraceae</taxon>
        <taxon>Brachybacterium</taxon>
    </lineage>
</organism>
<dbReference type="GO" id="GO:0046872">
    <property type="term" value="F:metal ion binding"/>
    <property type="evidence" value="ECO:0007669"/>
    <property type="project" value="UniProtKB-KW"/>
</dbReference>
<dbReference type="GO" id="GO:0050992">
    <property type="term" value="P:dimethylallyl diphosphate biosynthetic process"/>
    <property type="evidence" value="ECO:0007669"/>
    <property type="project" value="UniProtKB-UniRule"/>
</dbReference>
<evidence type="ECO:0000256" key="1">
    <source>
        <dbReference type="ARBA" id="ARBA00004826"/>
    </source>
</evidence>
<comment type="catalytic activity">
    <reaction evidence="10">
        <text>isopentenyl diphosphate = dimethylallyl diphosphate</text>
        <dbReference type="Rhea" id="RHEA:23284"/>
        <dbReference type="ChEBI" id="CHEBI:57623"/>
        <dbReference type="ChEBI" id="CHEBI:128769"/>
        <dbReference type="EC" id="5.3.3.2"/>
    </reaction>
</comment>
<dbReference type="Proteomes" id="UP000588158">
    <property type="component" value="Unassembled WGS sequence"/>
</dbReference>
<accession>A0A841AHL8</accession>
<keyword evidence="6 10" id="KW-0460">Magnesium</keyword>
<dbReference type="PIRSF" id="PIRSF018427">
    <property type="entry name" value="Isopntndiph_ism"/>
    <property type="match status" value="1"/>
</dbReference>
<evidence type="ECO:0000256" key="2">
    <source>
        <dbReference type="ARBA" id="ARBA00007579"/>
    </source>
</evidence>
<feature type="active site" evidence="10 11">
    <location>
        <position position="85"/>
    </location>
</feature>
<feature type="binding site" evidence="10">
    <location>
        <position position="134"/>
    </location>
    <ligand>
        <name>Mn(2+)</name>
        <dbReference type="ChEBI" id="CHEBI:29035"/>
    </ligand>
</feature>
<keyword evidence="14" id="KW-1185">Reference proteome</keyword>
<dbReference type="CDD" id="cd02885">
    <property type="entry name" value="NUDIX_IPP_Isomerase"/>
    <property type="match status" value="1"/>
</dbReference>
<dbReference type="EC" id="5.3.3.2" evidence="3 10"/>
<dbReference type="GO" id="GO:0004452">
    <property type="term" value="F:isopentenyl-diphosphate delta-isomerase activity"/>
    <property type="evidence" value="ECO:0007669"/>
    <property type="project" value="UniProtKB-UniRule"/>
</dbReference>
<reference evidence="13 14" key="1">
    <citation type="submission" date="2020-08" db="EMBL/GenBank/DDBJ databases">
        <title>Sequencing the genomes of 1000 actinobacteria strains.</title>
        <authorList>
            <person name="Klenk H.-P."/>
        </authorList>
    </citation>
    <scope>NUCLEOTIDE SEQUENCE [LARGE SCALE GENOMIC DNA]</scope>
    <source>
        <strain evidence="13 14">DSM 28796</strain>
    </source>
</reference>
<dbReference type="NCBIfam" id="NF002995">
    <property type="entry name" value="PRK03759.1"/>
    <property type="match status" value="1"/>
</dbReference>
<evidence type="ECO:0000256" key="4">
    <source>
        <dbReference type="ARBA" id="ARBA00022490"/>
    </source>
</evidence>
<dbReference type="FunFam" id="3.90.79.10:FF:000009">
    <property type="entry name" value="Isopentenyl-diphosphate Delta-isomerase"/>
    <property type="match status" value="1"/>
</dbReference>
<feature type="binding site" evidence="10">
    <location>
        <position position="43"/>
    </location>
    <ligand>
        <name>Mn(2+)</name>
        <dbReference type="ChEBI" id="CHEBI:29035"/>
    </ligand>
</feature>
<feature type="binding site" evidence="10">
    <location>
        <position position="50"/>
    </location>
    <ligand>
        <name>Mn(2+)</name>
        <dbReference type="ChEBI" id="CHEBI:29035"/>
    </ligand>
</feature>
<keyword evidence="7 10" id="KW-0464">Manganese</keyword>
<dbReference type="GO" id="GO:0005737">
    <property type="term" value="C:cytoplasm"/>
    <property type="evidence" value="ECO:0007669"/>
    <property type="project" value="UniProtKB-SubCell"/>
</dbReference>
<dbReference type="AlphaFoldDB" id="A0A841AHL8"/>
<evidence type="ECO:0000256" key="9">
    <source>
        <dbReference type="ARBA" id="ARBA00023235"/>
    </source>
</evidence>
<dbReference type="PROSITE" id="PS51462">
    <property type="entry name" value="NUDIX"/>
    <property type="match status" value="1"/>
</dbReference>
<dbReference type="EMBL" id="JACHLZ010000001">
    <property type="protein sequence ID" value="MBB5832564.1"/>
    <property type="molecule type" value="Genomic_DNA"/>
</dbReference>
<dbReference type="InterPro" id="IPR000086">
    <property type="entry name" value="NUDIX_hydrolase_dom"/>
</dbReference>
<dbReference type="PANTHER" id="PTHR10885:SF0">
    <property type="entry name" value="ISOPENTENYL-DIPHOSPHATE DELTA-ISOMERASE"/>
    <property type="match status" value="1"/>
</dbReference>
<dbReference type="InterPro" id="IPR011876">
    <property type="entry name" value="IsopentenylPP_isomerase_typ1"/>
</dbReference>
<evidence type="ECO:0000313" key="14">
    <source>
        <dbReference type="Proteomes" id="UP000588158"/>
    </source>
</evidence>
<dbReference type="HAMAP" id="MF_00202">
    <property type="entry name" value="Idi"/>
    <property type="match status" value="1"/>
</dbReference>
<proteinExistence type="inferred from homology"/>
<dbReference type="UniPathway" id="UPA00059">
    <property type="reaction ID" value="UER00104"/>
</dbReference>
<dbReference type="Gene3D" id="3.90.79.10">
    <property type="entry name" value="Nucleoside Triphosphate Pyrophosphohydrolase"/>
    <property type="match status" value="1"/>
</dbReference>
<dbReference type="InterPro" id="IPR015797">
    <property type="entry name" value="NUDIX_hydrolase-like_dom_sf"/>
</dbReference>
<comment type="similarity">
    <text evidence="2 10">Belongs to the IPP isomerase type 1 family.</text>
</comment>
<comment type="cofactor">
    <cofactor evidence="10">
        <name>Mn(2+)</name>
        <dbReference type="ChEBI" id="CHEBI:29035"/>
    </cofactor>
    <text evidence="10">Binds 1 Mn(2+) ion per subunit.</text>
</comment>
<comment type="pathway">
    <text evidence="1 10">Isoprenoid biosynthesis; dimethylallyl diphosphate biosynthesis; dimethylallyl diphosphate from isopentenyl diphosphate: step 1/1.</text>
</comment>
<keyword evidence="5 10" id="KW-0479">Metal-binding</keyword>
<dbReference type="NCBIfam" id="TIGR02150">
    <property type="entry name" value="IPP_isom_1"/>
    <property type="match status" value="1"/>
</dbReference>
<feature type="domain" description="Nudix hydrolase" evidence="12">
    <location>
        <begin position="48"/>
        <end position="182"/>
    </location>
</feature>
<evidence type="ECO:0000259" key="12">
    <source>
        <dbReference type="PROSITE" id="PS51462"/>
    </source>
</evidence>
<keyword evidence="8 10" id="KW-0414">Isoprene biosynthesis</keyword>
<dbReference type="GO" id="GO:0008299">
    <property type="term" value="P:isoprenoid biosynthetic process"/>
    <property type="evidence" value="ECO:0007669"/>
    <property type="project" value="UniProtKB-UniRule"/>
</dbReference>